<evidence type="ECO:0000256" key="13">
    <source>
        <dbReference type="ARBA" id="ARBA00023075"/>
    </source>
</evidence>
<dbReference type="InterPro" id="IPR001750">
    <property type="entry name" value="ND/Mrp_TM"/>
</dbReference>
<evidence type="ECO:0000256" key="1">
    <source>
        <dbReference type="ARBA" id="ARBA00003257"/>
    </source>
</evidence>
<evidence type="ECO:0000313" key="20">
    <source>
        <dbReference type="EMBL" id="AWN56246.1"/>
    </source>
</evidence>
<keyword evidence="13 17" id="KW-0830">Ubiquinone</keyword>
<feature type="domain" description="NADH:quinone oxidoreductase/Mrp antiporter transmembrane" evidence="18">
    <location>
        <begin position="106"/>
        <end position="387"/>
    </location>
</feature>
<feature type="transmembrane region" description="Helical" evidence="17">
    <location>
        <begin position="86"/>
        <end position="104"/>
    </location>
</feature>
<feature type="transmembrane region" description="Helical" evidence="17">
    <location>
        <begin position="297"/>
        <end position="322"/>
    </location>
</feature>
<dbReference type="AlphaFoldDB" id="A0A343YVG2"/>
<comment type="function">
    <text evidence="1">Core subunit of the mitochondrial membrane respiratory chain NADH dehydrogenase (Complex I) that is believed to belong to the minimal assembly required for catalysis. Complex I functions in the transfer of electrons from NADH to the respiratory chain. The immediate electron acceptor for the enzyme is believed to be ubiquinone.</text>
</comment>
<evidence type="ECO:0000256" key="11">
    <source>
        <dbReference type="ARBA" id="ARBA00022989"/>
    </source>
</evidence>
<feature type="transmembrane region" description="Helical" evidence="17">
    <location>
        <begin position="181"/>
        <end position="204"/>
    </location>
</feature>
<reference evidence="20" key="1">
    <citation type="submission" date="2017-10" db="EMBL/GenBank/DDBJ databases">
        <title>Mitogenomes of tropical arthropods.</title>
        <authorList>
            <person name="Pires Paula D."/>
            <person name="Coiti Togawa R."/>
        </authorList>
    </citation>
    <scope>NUCLEOTIDE SEQUENCE</scope>
</reference>
<dbReference type="GO" id="GO:0015990">
    <property type="term" value="P:electron transport coupled proton transport"/>
    <property type="evidence" value="ECO:0007669"/>
    <property type="project" value="TreeGrafter"/>
</dbReference>
<feature type="transmembrane region" description="Helical" evidence="17">
    <location>
        <begin position="110"/>
        <end position="131"/>
    </location>
</feature>
<dbReference type="InterPro" id="IPR000260">
    <property type="entry name" value="NADH4_N"/>
</dbReference>
<protein>
    <recommendedName>
        <fullName evidence="5 17">NADH-ubiquinone oxidoreductase chain 4</fullName>
        <ecNumber evidence="4 17">7.1.1.2</ecNumber>
    </recommendedName>
</protein>
<feature type="domain" description="NADH:ubiquinone oxidoreductase chain 4 N-terminal" evidence="19">
    <location>
        <begin position="1"/>
        <end position="100"/>
    </location>
</feature>
<evidence type="ECO:0000256" key="2">
    <source>
        <dbReference type="ARBA" id="ARBA00004225"/>
    </source>
</evidence>
<keyword evidence="7 17" id="KW-0679">Respiratory chain</keyword>
<feature type="transmembrane region" description="Helical" evidence="17">
    <location>
        <begin position="55"/>
        <end position="74"/>
    </location>
</feature>
<dbReference type="Pfam" id="PF01059">
    <property type="entry name" value="Oxidored_q5_N"/>
    <property type="match status" value="1"/>
</dbReference>
<keyword evidence="9" id="KW-1278">Translocase</keyword>
<dbReference type="GO" id="GO:0042773">
    <property type="term" value="P:ATP synthesis coupled electron transport"/>
    <property type="evidence" value="ECO:0007669"/>
    <property type="project" value="InterPro"/>
</dbReference>
<feature type="transmembrane region" description="Helical" evidence="17">
    <location>
        <begin position="9"/>
        <end position="35"/>
    </location>
</feature>
<evidence type="ECO:0000256" key="14">
    <source>
        <dbReference type="ARBA" id="ARBA00023128"/>
    </source>
</evidence>
<evidence type="ECO:0000256" key="10">
    <source>
        <dbReference type="ARBA" id="ARBA00022982"/>
    </source>
</evidence>
<proteinExistence type="inferred from homology"/>
<evidence type="ECO:0000256" key="7">
    <source>
        <dbReference type="ARBA" id="ARBA00022660"/>
    </source>
</evidence>
<evidence type="ECO:0000256" key="16">
    <source>
        <dbReference type="ARBA" id="ARBA00049551"/>
    </source>
</evidence>
<dbReference type="Pfam" id="PF00361">
    <property type="entry name" value="Proton_antipo_M"/>
    <property type="match status" value="1"/>
</dbReference>
<comment type="similarity">
    <text evidence="3 17">Belongs to the complex I subunit 4 family.</text>
</comment>
<dbReference type="InterPro" id="IPR003918">
    <property type="entry name" value="NADH_UbQ_OxRdtase"/>
</dbReference>
<dbReference type="GO" id="GO:0008137">
    <property type="term" value="F:NADH dehydrogenase (ubiquinone) activity"/>
    <property type="evidence" value="ECO:0007669"/>
    <property type="project" value="UniProtKB-UniRule"/>
</dbReference>
<keyword evidence="10 17" id="KW-0249">Electron transport</keyword>
<comment type="catalytic activity">
    <reaction evidence="16 17">
        <text>a ubiquinone + NADH + 5 H(+)(in) = a ubiquinol + NAD(+) + 4 H(+)(out)</text>
        <dbReference type="Rhea" id="RHEA:29091"/>
        <dbReference type="Rhea" id="RHEA-COMP:9565"/>
        <dbReference type="Rhea" id="RHEA-COMP:9566"/>
        <dbReference type="ChEBI" id="CHEBI:15378"/>
        <dbReference type="ChEBI" id="CHEBI:16389"/>
        <dbReference type="ChEBI" id="CHEBI:17976"/>
        <dbReference type="ChEBI" id="CHEBI:57540"/>
        <dbReference type="ChEBI" id="CHEBI:57945"/>
        <dbReference type="EC" id="7.1.1.2"/>
    </reaction>
</comment>
<geneLocation type="mitochondrion" evidence="20"/>
<dbReference type="EC" id="7.1.1.2" evidence="4 17"/>
<keyword evidence="11 17" id="KW-1133">Transmembrane helix</keyword>
<feature type="transmembrane region" description="Helical" evidence="17">
    <location>
        <begin position="247"/>
        <end position="265"/>
    </location>
</feature>
<dbReference type="EMBL" id="MG253269">
    <property type="protein sequence ID" value="AWN56246.1"/>
    <property type="molecule type" value="Genomic_DNA"/>
</dbReference>
<evidence type="ECO:0000256" key="5">
    <source>
        <dbReference type="ARBA" id="ARBA00021006"/>
    </source>
</evidence>
<keyword evidence="8 17" id="KW-0812">Transmembrane</keyword>
<evidence type="ECO:0000256" key="12">
    <source>
        <dbReference type="ARBA" id="ARBA00023027"/>
    </source>
</evidence>
<dbReference type="GO" id="GO:0031966">
    <property type="term" value="C:mitochondrial membrane"/>
    <property type="evidence" value="ECO:0007669"/>
    <property type="project" value="UniProtKB-SubCell"/>
</dbReference>
<evidence type="ECO:0000259" key="18">
    <source>
        <dbReference type="Pfam" id="PF00361"/>
    </source>
</evidence>
<dbReference type="GO" id="GO:0003954">
    <property type="term" value="F:NADH dehydrogenase activity"/>
    <property type="evidence" value="ECO:0007669"/>
    <property type="project" value="TreeGrafter"/>
</dbReference>
<name>A0A343YVG2_9NEOP</name>
<organism evidence="20">
    <name type="scientific">Euborellia annulipes</name>
    <dbReference type="NCBI Taxonomy" id="146833"/>
    <lineage>
        <taxon>Eukaryota</taxon>
        <taxon>Metazoa</taxon>
        <taxon>Ecdysozoa</taxon>
        <taxon>Arthropoda</taxon>
        <taxon>Hexapoda</taxon>
        <taxon>Insecta</taxon>
        <taxon>Pterygota</taxon>
        <taxon>Neoptera</taxon>
        <taxon>Polyneoptera</taxon>
        <taxon>Dermaptera</taxon>
        <taxon>Neodermaptera</taxon>
        <taxon>Epidermaptera</taxon>
        <taxon>Anisolabidoidea</taxon>
        <taxon>Anisolabididae</taxon>
        <taxon>Euborellia</taxon>
    </lineage>
</organism>
<keyword evidence="12 17" id="KW-0520">NAD</keyword>
<evidence type="ECO:0000256" key="4">
    <source>
        <dbReference type="ARBA" id="ARBA00012944"/>
    </source>
</evidence>
<comment type="function">
    <text evidence="17">Core subunit of the mitochondrial membrane respiratory chain NADH dehydrogenase (Complex I) which catalyzes electron transfer from NADH through the respiratory chain, using ubiquinone as an electron acceptor. Essential for the catalytic activity and assembly of complex I.</text>
</comment>
<keyword evidence="14 17" id="KW-0496">Mitochondrion</keyword>
<feature type="transmembrane region" description="Helical" evidence="17">
    <location>
        <begin position="422"/>
        <end position="443"/>
    </location>
</feature>
<comment type="subcellular location">
    <subcellularLocation>
        <location evidence="2 17">Mitochondrion membrane</location>
        <topology evidence="2 17">Multi-pass membrane protein</topology>
    </subcellularLocation>
</comment>
<dbReference type="PANTHER" id="PTHR43507:SF20">
    <property type="entry name" value="NADH-UBIQUINONE OXIDOREDUCTASE CHAIN 4"/>
    <property type="match status" value="1"/>
</dbReference>
<evidence type="ECO:0000259" key="19">
    <source>
        <dbReference type="Pfam" id="PF01059"/>
    </source>
</evidence>
<dbReference type="GO" id="GO:0048039">
    <property type="term" value="F:ubiquinone binding"/>
    <property type="evidence" value="ECO:0007669"/>
    <property type="project" value="TreeGrafter"/>
</dbReference>
<evidence type="ECO:0000256" key="6">
    <source>
        <dbReference type="ARBA" id="ARBA00022448"/>
    </source>
</evidence>
<keyword evidence="6 17" id="KW-0813">Transport</keyword>
<feature type="transmembrane region" description="Helical" evidence="17">
    <location>
        <begin position="381"/>
        <end position="401"/>
    </location>
</feature>
<evidence type="ECO:0000256" key="9">
    <source>
        <dbReference type="ARBA" id="ARBA00022967"/>
    </source>
</evidence>
<dbReference type="PANTHER" id="PTHR43507">
    <property type="entry name" value="NADH-UBIQUINONE OXIDOREDUCTASE CHAIN 4"/>
    <property type="match status" value="1"/>
</dbReference>
<dbReference type="PRINTS" id="PR01437">
    <property type="entry name" value="NUOXDRDTASE4"/>
</dbReference>
<accession>A0A343YVG2</accession>
<feature type="transmembrane region" description="Helical" evidence="17">
    <location>
        <begin position="143"/>
        <end position="161"/>
    </location>
</feature>
<evidence type="ECO:0000256" key="3">
    <source>
        <dbReference type="ARBA" id="ARBA00009025"/>
    </source>
</evidence>
<evidence type="ECO:0000256" key="8">
    <source>
        <dbReference type="ARBA" id="ARBA00022692"/>
    </source>
</evidence>
<evidence type="ECO:0000256" key="17">
    <source>
        <dbReference type="RuleBase" id="RU003297"/>
    </source>
</evidence>
<feature type="transmembrane region" description="Helical" evidence="17">
    <location>
        <begin position="272"/>
        <end position="291"/>
    </location>
</feature>
<keyword evidence="15 17" id="KW-0472">Membrane</keyword>
<feature type="transmembrane region" description="Helical" evidence="17">
    <location>
        <begin position="216"/>
        <end position="235"/>
    </location>
</feature>
<evidence type="ECO:0000256" key="15">
    <source>
        <dbReference type="ARBA" id="ARBA00023136"/>
    </source>
</evidence>
<sequence>MLKLIMGSLFILVLGGLNFWWVVSLWLGLISFLMVFFTPLFSLSSEVSMGLGIDILSHTLTWLSIWIVMLMIIASSSIKVHKIFSNYFLLTILLLMLFLISSFVTMDMLIFYISFEASLIPTLMLITGWGVQPERLQAGTYMMIYTLLASLPLLIGIFYLSNLSDSMKFFSIWKMNQINNSFIYISLVMAFLVKSPMFLAHLWLPKAHVEAPVSGSMILAGVLLKLGGYGLIRLLRAVVYLNLKLSYLWISISLIGGLVISLICLRQSDLKMLVAYSSVAHMSLGIAGIFTMTNWGIMGGLVLMLGHGLCSSCLFALVNLVYERSGSRSLFLNRGLLNLMPSMSLWWFLLSACNMAAPPSLNLLGEISLLTSVMNWSSSSVYLLMLTLFFGAMYCYYLYSYSQHGLIYTGIYLCHPGEIREFLLMMLHWLPLNFLILKSNLFLMSF</sequence>
<feature type="transmembrane region" description="Helical" evidence="17">
    <location>
        <begin position="343"/>
        <end position="361"/>
    </location>
</feature>